<keyword evidence="9 10" id="KW-0472">Membrane</keyword>
<gene>
    <name evidence="11" type="ordered locus">Ecym_3545</name>
</gene>
<dbReference type="GO" id="GO:0000026">
    <property type="term" value="F:alpha-1,2-mannosyltransferase activity"/>
    <property type="evidence" value="ECO:0007669"/>
    <property type="project" value="TreeGrafter"/>
</dbReference>
<comment type="similarity">
    <text evidence="3">Belongs to the MNN1/MNT family.</text>
</comment>
<evidence type="ECO:0000256" key="4">
    <source>
        <dbReference type="ARBA" id="ARBA00022679"/>
    </source>
</evidence>
<dbReference type="eggNOG" id="ENOG502REUR">
    <property type="taxonomic scope" value="Eukaryota"/>
</dbReference>
<organism evidence="11 12">
    <name type="scientific">Eremothecium cymbalariae (strain CBS 270.75 / DBVPG 7215 / KCTC 17166 / NRRL Y-17582)</name>
    <name type="common">Yeast</name>
    <dbReference type="NCBI Taxonomy" id="931890"/>
    <lineage>
        <taxon>Eukaryota</taxon>
        <taxon>Fungi</taxon>
        <taxon>Dikarya</taxon>
        <taxon>Ascomycota</taxon>
        <taxon>Saccharomycotina</taxon>
        <taxon>Saccharomycetes</taxon>
        <taxon>Saccharomycetales</taxon>
        <taxon>Saccharomycetaceae</taxon>
        <taxon>Eremothecium</taxon>
    </lineage>
</organism>
<protein>
    <recommendedName>
        <fullName evidence="13">Alpha-1,2-mannosyltransferase</fullName>
    </recommendedName>
</protein>
<keyword evidence="4" id="KW-0808">Transferase</keyword>
<keyword evidence="8" id="KW-0333">Golgi apparatus</keyword>
<proteinExistence type="inferred from homology"/>
<dbReference type="InParanoid" id="G8JQN5"/>
<evidence type="ECO:0008006" key="13">
    <source>
        <dbReference type="Google" id="ProtNLM"/>
    </source>
</evidence>
<keyword evidence="12" id="KW-1185">Reference proteome</keyword>
<evidence type="ECO:0000256" key="7">
    <source>
        <dbReference type="ARBA" id="ARBA00022989"/>
    </source>
</evidence>
<dbReference type="OrthoDB" id="430354at2759"/>
<dbReference type="InterPro" id="IPR029044">
    <property type="entry name" value="Nucleotide-diphossugar_trans"/>
</dbReference>
<dbReference type="GeneID" id="11469107"/>
<comment type="subcellular location">
    <subcellularLocation>
        <location evidence="1">Golgi apparatus membrane</location>
        <topology evidence="1">Single-pass type II membrane protein</topology>
    </subcellularLocation>
</comment>
<dbReference type="PANTHER" id="PTHR31646">
    <property type="entry name" value="ALPHA-1,2-MANNOSYLTRANSFERASE MNN2"/>
    <property type="match status" value="1"/>
</dbReference>
<reference evidence="12" key="1">
    <citation type="journal article" date="2012" name="G3 (Bethesda)">
        <title>Pichia sorbitophila, an interspecies yeast hybrid reveals early steps of genome resolution following polyploidization.</title>
        <authorList>
            <person name="Leh Louis V."/>
            <person name="Despons L."/>
            <person name="Friedrich A."/>
            <person name="Martin T."/>
            <person name="Durrens P."/>
            <person name="Casaregola S."/>
            <person name="Neuveglise C."/>
            <person name="Fairhead C."/>
            <person name="Marck C."/>
            <person name="Cruz J.A."/>
            <person name="Straub M.L."/>
            <person name="Kugler V."/>
            <person name="Sacerdot C."/>
            <person name="Uzunov Z."/>
            <person name="Thierry A."/>
            <person name="Weiss S."/>
            <person name="Bleykasten C."/>
            <person name="De Montigny J."/>
            <person name="Jacques N."/>
            <person name="Jung P."/>
            <person name="Lemaire M."/>
            <person name="Mallet S."/>
            <person name="Morel G."/>
            <person name="Richard G.F."/>
            <person name="Sarkar A."/>
            <person name="Savel G."/>
            <person name="Schacherer J."/>
            <person name="Seret M.L."/>
            <person name="Talla E."/>
            <person name="Samson G."/>
            <person name="Jubin C."/>
            <person name="Poulain J."/>
            <person name="Vacherie B."/>
            <person name="Barbe V."/>
            <person name="Pelletier E."/>
            <person name="Sherman D.J."/>
            <person name="Westhof E."/>
            <person name="Weissenbach J."/>
            <person name="Baret P.V."/>
            <person name="Wincker P."/>
            <person name="Gaillardin C."/>
            <person name="Dujon B."/>
            <person name="Souciet J.L."/>
        </authorList>
    </citation>
    <scope>NUCLEOTIDE SEQUENCE [LARGE SCALE GENOMIC DNA]</scope>
    <source>
        <strain evidence="12">CBS 270.75 / DBVPG 7215 / KCTC 17166 / NRRL Y-17582</strain>
    </source>
</reference>
<dbReference type="InterPro" id="IPR022751">
    <property type="entry name" value="Alpha_mannosyltransferase"/>
</dbReference>
<evidence type="ECO:0000313" key="12">
    <source>
        <dbReference type="Proteomes" id="UP000006790"/>
    </source>
</evidence>
<dbReference type="RefSeq" id="XP_003645836.1">
    <property type="nucleotide sequence ID" value="XM_003645788.1"/>
</dbReference>
<dbReference type="STRING" id="931890.G8JQN5"/>
<evidence type="ECO:0000256" key="1">
    <source>
        <dbReference type="ARBA" id="ARBA00004323"/>
    </source>
</evidence>
<dbReference type="PANTHER" id="PTHR31646:SF1">
    <property type="entry name" value="ALPHA-1,2-MANNOSYLTRANSFERASE MNN2"/>
    <property type="match status" value="1"/>
</dbReference>
<keyword evidence="7 10" id="KW-1133">Transmembrane helix</keyword>
<dbReference type="SUPFAM" id="SSF53448">
    <property type="entry name" value="Nucleotide-diphospho-sugar transferases"/>
    <property type="match status" value="1"/>
</dbReference>
<evidence type="ECO:0000256" key="10">
    <source>
        <dbReference type="SAM" id="Phobius"/>
    </source>
</evidence>
<evidence type="ECO:0000256" key="5">
    <source>
        <dbReference type="ARBA" id="ARBA00022692"/>
    </source>
</evidence>
<comment type="pathway">
    <text evidence="2">Protein modification; protein glycosylation.</text>
</comment>
<evidence type="ECO:0000256" key="2">
    <source>
        <dbReference type="ARBA" id="ARBA00004922"/>
    </source>
</evidence>
<keyword evidence="6" id="KW-0735">Signal-anchor</keyword>
<dbReference type="EMBL" id="CP002499">
    <property type="protein sequence ID" value="AET39019.1"/>
    <property type="molecule type" value="Genomic_DNA"/>
</dbReference>
<dbReference type="AlphaFoldDB" id="G8JQN5"/>
<sequence>MSASFRHIAHLWRRKSMKKTFQLVLLSVLLSSFLVFLYGVMVPTFDMHSNNNLLNLRYRTPYVMVHSYPEHYKEFINQVVTAVQESAPVDELKLLQDDNCQHRRVSIDEGKHEVLLQLTEAELSKCLHVSDDIKSKMMASHLQFKEYVQGTLMKSLANLESYPYKGDGVIIMAGGEHTLSAMASIKAIRQNGGIIMRRSVPIQIVIPSKKQDDEVFCTKVLPMLDPTGLSTCLFFEDIFDSDVLNKIESSQYKSLALIVSSFRRVLLLDSDTFVVNSIDGYFHHSQLKENGMILWPDYWRRLHHPDLYKIVGINVHADTRLRFSVDDSSPKVLYESPKGDSPFPFHDSENAIPDGSTASGPLLIDKQIHLDTIIMSLYYSFNGPSLYYPLLGCDQGSECEKDTFALAAHALYPDTPKYYQVKTPSAHEGHWENITTGVRILDEELASTNSDEGKTFRKVAMLLYDYIEDTEFARLAREIIKENADTLLESFKNDGNAHHANRKTFKPRDINDLETNDELRADFWKKHNDVYHIQDFLLFFDFIPMKFIRSLSPSYNPWKLLTTGDMQFDAARALKGHENDPKYKPAHSGHYRMYSSGISTVTNYDLELANWSLFENFVCNSKAFTYRDYGYLKQQIENTKDPALEYKKMCKYIRNRVKYLRNTTWKDSTS</sequence>
<dbReference type="HOGENOM" id="CLU_013298_1_1_1"/>
<name>G8JQN5_ERECY</name>
<evidence type="ECO:0000256" key="8">
    <source>
        <dbReference type="ARBA" id="ARBA00023034"/>
    </source>
</evidence>
<evidence type="ECO:0000256" key="3">
    <source>
        <dbReference type="ARBA" id="ARBA00009105"/>
    </source>
</evidence>
<dbReference type="GO" id="GO:0000139">
    <property type="term" value="C:Golgi membrane"/>
    <property type="evidence" value="ECO:0007669"/>
    <property type="project" value="UniProtKB-SubCell"/>
</dbReference>
<accession>G8JQN5</accession>
<dbReference type="OMA" id="DLELANW"/>
<keyword evidence="5 10" id="KW-0812">Transmembrane</keyword>
<dbReference type="GO" id="GO:0046354">
    <property type="term" value="P:mannan biosynthetic process"/>
    <property type="evidence" value="ECO:0007669"/>
    <property type="project" value="TreeGrafter"/>
</dbReference>
<dbReference type="Proteomes" id="UP000006790">
    <property type="component" value="Chromosome 3"/>
</dbReference>
<evidence type="ECO:0000256" key="6">
    <source>
        <dbReference type="ARBA" id="ARBA00022968"/>
    </source>
</evidence>
<evidence type="ECO:0000313" key="11">
    <source>
        <dbReference type="EMBL" id="AET39019.1"/>
    </source>
</evidence>
<feature type="transmembrane region" description="Helical" evidence="10">
    <location>
        <begin position="21"/>
        <end position="41"/>
    </location>
</feature>
<dbReference type="KEGG" id="erc:Ecym_3545"/>
<evidence type="ECO:0000256" key="9">
    <source>
        <dbReference type="ARBA" id="ARBA00023136"/>
    </source>
</evidence>
<dbReference type="Pfam" id="PF11051">
    <property type="entry name" value="Mannosyl_trans3"/>
    <property type="match status" value="1"/>
</dbReference>